<proteinExistence type="predicted"/>
<protein>
    <submittedName>
        <fullName evidence="2">Uncharacterized protein</fullName>
    </submittedName>
</protein>
<name>A0A4R9LQZ0_9LEPT</name>
<dbReference type="Proteomes" id="UP000298264">
    <property type="component" value="Unassembled WGS sequence"/>
</dbReference>
<keyword evidence="3" id="KW-1185">Reference proteome</keyword>
<dbReference type="NCBIfam" id="NF047449">
    <property type="entry name" value="Lepto_FcpA_rel"/>
    <property type="match status" value="1"/>
</dbReference>
<accession>A0A4R9LQZ0</accession>
<reference evidence="2" key="1">
    <citation type="journal article" date="2019" name="PLoS Negl. Trop. Dis.">
        <title>Revisiting the worldwide diversity of Leptospira species in the environment.</title>
        <authorList>
            <person name="Vincent A.T."/>
            <person name="Schiettekatte O."/>
            <person name="Bourhy P."/>
            <person name="Veyrier F.J."/>
            <person name="Picardeau M."/>
        </authorList>
    </citation>
    <scope>NUCLEOTIDE SEQUENCE [LARGE SCALE GENOMIC DNA]</scope>
    <source>
        <strain evidence="2">201400974</strain>
    </source>
</reference>
<organism evidence="2 3">
    <name type="scientific">Leptospira ilyithenensis</name>
    <dbReference type="NCBI Taxonomy" id="2484901"/>
    <lineage>
        <taxon>Bacteria</taxon>
        <taxon>Pseudomonadati</taxon>
        <taxon>Spirochaetota</taxon>
        <taxon>Spirochaetia</taxon>
        <taxon>Leptospirales</taxon>
        <taxon>Leptospiraceae</taxon>
        <taxon>Leptospira</taxon>
    </lineage>
</organism>
<feature type="compositionally biased region" description="Polar residues" evidence="1">
    <location>
        <begin position="24"/>
        <end position="38"/>
    </location>
</feature>
<sequence length="274" mass="32097">MEKILSRFYFSILVLISIFPQGRTNADSQSSVSKNTSDSKIEQILPSSPDKDSPWGTGPERFKEMEILDLVDEASSQRRWKEANKEYSSGIEGFEIASRSVAKKREEAKSLIYYEDRYDWQRKARNETREKEFQKILAEARNQAILRLIKAMAYLDKIENPKVKSSEPYLDLKSGLYREYIKHQDAFKNYMQSADFLERYISLSEKNEKEAEPHRLLALSYEKLESNATKGKNPSIAEEWRESKKKHLLRFAELHYGRESKEFTAIEEKVARDI</sequence>
<dbReference type="AlphaFoldDB" id="A0A4R9LQZ0"/>
<feature type="region of interest" description="Disordered" evidence="1">
    <location>
        <begin position="24"/>
        <end position="58"/>
    </location>
</feature>
<evidence type="ECO:0000313" key="2">
    <source>
        <dbReference type="EMBL" id="TGN08390.1"/>
    </source>
</evidence>
<evidence type="ECO:0000313" key="3">
    <source>
        <dbReference type="Proteomes" id="UP000298264"/>
    </source>
</evidence>
<gene>
    <name evidence="2" type="ORF">EHS11_15955</name>
</gene>
<dbReference type="EMBL" id="RQHV01000061">
    <property type="protein sequence ID" value="TGN08390.1"/>
    <property type="molecule type" value="Genomic_DNA"/>
</dbReference>
<dbReference type="RefSeq" id="WP_135765343.1">
    <property type="nucleotide sequence ID" value="NZ_RQHV01000061.1"/>
</dbReference>
<comment type="caution">
    <text evidence="2">The sequence shown here is derived from an EMBL/GenBank/DDBJ whole genome shotgun (WGS) entry which is preliminary data.</text>
</comment>
<evidence type="ECO:0000256" key="1">
    <source>
        <dbReference type="SAM" id="MobiDB-lite"/>
    </source>
</evidence>
<dbReference type="OrthoDB" id="341660at2"/>